<dbReference type="EMBL" id="CM018050">
    <property type="protein sequence ID" value="KAA8518944.1"/>
    <property type="molecule type" value="Genomic_DNA"/>
</dbReference>
<dbReference type="GO" id="GO:0003700">
    <property type="term" value="F:DNA-binding transcription factor activity"/>
    <property type="evidence" value="ECO:0007669"/>
    <property type="project" value="InterPro"/>
</dbReference>
<evidence type="ECO:0000256" key="4">
    <source>
        <dbReference type="ARBA" id="ARBA00023242"/>
    </source>
</evidence>
<dbReference type="Pfam" id="PF14215">
    <property type="entry name" value="bHLH-MYC_N"/>
    <property type="match status" value="1"/>
</dbReference>
<dbReference type="PANTHER" id="PTHR46196:SF3">
    <property type="entry name" value="TRANSCRIPTION FACTOR LHW-LIKE ISOFORM X1"/>
    <property type="match status" value="1"/>
</dbReference>
<name>A0A5J4ZMC4_9ASTE</name>
<gene>
    <name evidence="7" type="ORF">F0562_016282</name>
</gene>
<evidence type="ECO:0000256" key="2">
    <source>
        <dbReference type="ARBA" id="ARBA00023015"/>
    </source>
</evidence>
<evidence type="ECO:0000256" key="5">
    <source>
        <dbReference type="SAM" id="MobiDB-lite"/>
    </source>
</evidence>
<dbReference type="GO" id="GO:0046983">
    <property type="term" value="F:protein dimerization activity"/>
    <property type="evidence" value="ECO:0007669"/>
    <property type="project" value="InterPro"/>
</dbReference>
<feature type="region of interest" description="Disordered" evidence="5">
    <location>
        <begin position="531"/>
        <end position="571"/>
    </location>
</feature>
<keyword evidence="2" id="KW-0805">Transcription regulation</keyword>
<dbReference type="AlphaFoldDB" id="A0A5J4ZMC4"/>
<dbReference type="PANTHER" id="PTHR46196">
    <property type="entry name" value="TRANSCRIPTION FACTOR BHLH155-LIKE ISOFORM X1-RELATED"/>
    <property type="match status" value="1"/>
</dbReference>
<accession>A0A5J4ZMC4</accession>
<dbReference type="OrthoDB" id="778365at2759"/>
<dbReference type="PROSITE" id="PS50888">
    <property type="entry name" value="BHLH"/>
    <property type="match status" value="1"/>
</dbReference>
<dbReference type="InterPro" id="IPR043561">
    <property type="entry name" value="LHW-like"/>
</dbReference>
<keyword evidence="4" id="KW-0539">Nucleus</keyword>
<organism evidence="7 8">
    <name type="scientific">Nyssa sinensis</name>
    <dbReference type="NCBI Taxonomy" id="561372"/>
    <lineage>
        <taxon>Eukaryota</taxon>
        <taxon>Viridiplantae</taxon>
        <taxon>Streptophyta</taxon>
        <taxon>Embryophyta</taxon>
        <taxon>Tracheophyta</taxon>
        <taxon>Spermatophyta</taxon>
        <taxon>Magnoliopsida</taxon>
        <taxon>eudicotyledons</taxon>
        <taxon>Gunneridae</taxon>
        <taxon>Pentapetalae</taxon>
        <taxon>asterids</taxon>
        <taxon>Cornales</taxon>
        <taxon>Nyssaceae</taxon>
        <taxon>Nyssa</taxon>
    </lineage>
</organism>
<keyword evidence="3" id="KW-0804">Transcription</keyword>
<dbReference type="InterPro" id="IPR011598">
    <property type="entry name" value="bHLH_dom"/>
</dbReference>
<evidence type="ECO:0000256" key="3">
    <source>
        <dbReference type="ARBA" id="ARBA00023163"/>
    </source>
</evidence>
<feature type="domain" description="BHLH" evidence="6">
    <location>
        <begin position="557"/>
        <end position="606"/>
    </location>
</feature>
<sequence length="676" mass="74777">MGTTPLRQFLQSLCHNSYWNYAVFWKLQHQSQTLLTWEDGYCACPKLTQSMESILDDICFNGSDGIFSSSCESSIHEDNLGESSIGLAVADLSRLQYALGEGVVGDVAYTGNHCWLSHDNISAGEFNYKSVHVCPDEWLLQFLGGIKTILLVPVVPHGVLQLGSLKMVAEDLALVAYIQNKFHAHQNFVGYSVPYTSNKEFLTESSSSLMSVLMENLDELSTITMNKLDSEDSMVAGSVKLKNNKLSTTNQMTPLCTVQDAFHISGKDLPEIFNGQSENDISVRSMGLIEVSKPDNQSLNANKSEMMESSIFRFSGLEEELEAFSYTNDYDVGVFGEYAHDTMNSYFDGIMTEEPFVNKDADNTGHNDVNSFFSFPMDCELHKALGPTLLGQTKEYLWDLSVSGEDASSNSSLICNRDLIQGIEPSAWESSGCLAEGDLLETVAANLCSSSDDNSSSKPKVVKSSMTSSAQFAAPSEVQRQAEGSYLVGDKAVPWSRATSAFVASGRNDITNSSPSTSSFESMMSTLIEEKQQQKKGYSYLQPRKGPKPSNVSKRRARPGDNQKPRPRDRQLIQDRVKELRELVPNGTKCSIDGLLDQTIKHMLFLRNVTDQADKLRQWAHQEVIDRKDLKSSESKGACQNGTSWAFELGSELQVCPIVVEDLECPGHMLIRDALQ</sequence>
<keyword evidence="8" id="KW-1185">Reference proteome</keyword>
<evidence type="ECO:0000256" key="1">
    <source>
        <dbReference type="ARBA" id="ARBA00004123"/>
    </source>
</evidence>
<feature type="compositionally biased region" description="Basic and acidic residues" evidence="5">
    <location>
        <begin position="558"/>
        <end position="571"/>
    </location>
</feature>
<dbReference type="InterPro" id="IPR025610">
    <property type="entry name" value="MYC/MYB_N"/>
</dbReference>
<proteinExistence type="predicted"/>
<evidence type="ECO:0000259" key="6">
    <source>
        <dbReference type="PROSITE" id="PS50888"/>
    </source>
</evidence>
<dbReference type="GO" id="GO:0005634">
    <property type="term" value="C:nucleus"/>
    <property type="evidence" value="ECO:0007669"/>
    <property type="project" value="UniProtKB-SubCell"/>
</dbReference>
<protein>
    <recommendedName>
        <fullName evidence="6">BHLH domain-containing protein</fullName>
    </recommendedName>
</protein>
<reference evidence="7 8" key="1">
    <citation type="submission" date="2019-09" db="EMBL/GenBank/DDBJ databases">
        <title>A chromosome-level genome assembly of the Chinese tupelo Nyssa sinensis.</title>
        <authorList>
            <person name="Yang X."/>
            <person name="Kang M."/>
            <person name="Yang Y."/>
            <person name="Xiong H."/>
            <person name="Wang M."/>
            <person name="Zhang Z."/>
            <person name="Wang Z."/>
            <person name="Wu H."/>
            <person name="Ma T."/>
            <person name="Liu J."/>
            <person name="Xi Z."/>
        </authorList>
    </citation>
    <scope>NUCLEOTIDE SEQUENCE [LARGE SCALE GENOMIC DNA]</scope>
    <source>
        <strain evidence="7">J267</strain>
        <tissue evidence="7">Leaf</tissue>
    </source>
</reference>
<evidence type="ECO:0000313" key="7">
    <source>
        <dbReference type="EMBL" id="KAA8518944.1"/>
    </source>
</evidence>
<dbReference type="Pfam" id="PF23176">
    <property type="entry name" value="bHLH_LHW"/>
    <property type="match status" value="1"/>
</dbReference>
<evidence type="ECO:0000313" key="8">
    <source>
        <dbReference type="Proteomes" id="UP000325577"/>
    </source>
</evidence>
<dbReference type="Proteomes" id="UP000325577">
    <property type="component" value="Linkage Group LG7"/>
</dbReference>
<comment type="subcellular location">
    <subcellularLocation>
        <location evidence="1">Nucleus</location>
    </subcellularLocation>
</comment>